<evidence type="ECO:0000313" key="1">
    <source>
        <dbReference type="EMBL" id="CTQ78382.1"/>
    </source>
</evidence>
<reference evidence="2" key="1">
    <citation type="submission" date="2015-07" db="EMBL/GenBank/DDBJ databases">
        <authorList>
            <person name="Rodrigo-Torres Lidia"/>
            <person name="Arahal R.David."/>
        </authorList>
    </citation>
    <scope>NUCLEOTIDE SEQUENCE [LARGE SCALE GENOMIC DNA]</scope>
    <source>
        <strain evidence="2">CECT 5096</strain>
    </source>
</reference>
<dbReference type="Proteomes" id="UP000049983">
    <property type="component" value="Unassembled WGS sequence"/>
</dbReference>
<evidence type="ECO:0000313" key="2">
    <source>
        <dbReference type="Proteomes" id="UP000049983"/>
    </source>
</evidence>
<gene>
    <name evidence="1" type="ORF">LA5096_05601</name>
</gene>
<sequence>MSRAWQLHRIPRARPEKPEADVASLPKQSRKAALNLKSGVSMSENTLMDVSTAEPSDDLSRPMAALWWLKKGGLAIGPEWEAAHEICQSAEGEPAHDWIHALCHLIEGDHGNAGYWFRRACKPVENDIETLWQNMVRSL</sequence>
<dbReference type="STRING" id="311410.LA5095_05026"/>
<protein>
    <submittedName>
        <fullName evidence="1">Uncharacterized protein</fullName>
    </submittedName>
</protein>
<keyword evidence="2" id="KW-1185">Reference proteome</keyword>
<dbReference type="EMBL" id="CXWC01000015">
    <property type="protein sequence ID" value="CTQ78382.1"/>
    <property type="molecule type" value="Genomic_DNA"/>
</dbReference>
<organism evidence="1 2">
    <name type="scientific">Roseibium album</name>
    <dbReference type="NCBI Taxonomy" id="311410"/>
    <lineage>
        <taxon>Bacteria</taxon>
        <taxon>Pseudomonadati</taxon>
        <taxon>Pseudomonadota</taxon>
        <taxon>Alphaproteobacteria</taxon>
        <taxon>Hyphomicrobiales</taxon>
        <taxon>Stappiaceae</taxon>
        <taxon>Roseibium</taxon>
    </lineage>
</organism>
<accession>A0A0M7AXI3</accession>
<dbReference type="AlphaFoldDB" id="A0A0M7AXI3"/>
<name>A0A0M7AXI3_9HYPH</name>
<proteinExistence type="predicted"/>